<feature type="domain" description="RING-type" evidence="17">
    <location>
        <begin position="735"/>
        <end position="816"/>
    </location>
</feature>
<dbReference type="GO" id="GO:0008270">
    <property type="term" value="F:zinc ion binding"/>
    <property type="evidence" value="ECO:0007669"/>
    <property type="project" value="UniProtKB-KW"/>
</dbReference>
<dbReference type="Gene3D" id="3.30.40.10">
    <property type="entry name" value="Zinc/RING finger domain, C3HC4 (zinc finger)"/>
    <property type="match status" value="1"/>
</dbReference>
<feature type="transmembrane region" description="Helical" evidence="16">
    <location>
        <begin position="676"/>
        <end position="694"/>
    </location>
</feature>
<evidence type="ECO:0000259" key="17">
    <source>
        <dbReference type="PROSITE" id="PS50089"/>
    </source>
</evidence>
<dbReference type="GO" id="GO:0012505">
    <property type="term" value="C:endomembrane system"/>
    <property type="evidence" value="ECO:0007669"/>
    <property type="project" value="UniProtKB-SubCell"/>
</dbReference>
<comment type="catalytic activity">
    <reaction evidence="1">
        <text>S-ubiquitinyl-[E2 ubiquitin-conjugating enzyme]-L-cysteine + [acceptor protein]-L-lysine = [E2 ubiquitin-conjugating enzyme]-L-cysteine + N(6)-ubiquitinyl-[acceptor protein]-L-lysine.</text>
        <dbReference type="EC" id="2.3.2.27"/>
    </reaction>
</comment>
<feature type="region of interest" description="Disordered" evidence="15">
    <location>
        <begin position="1"/>
        <end position="34"/>
    </location>
</feature>
<keyword evidence="13 16" id="KW-0472">Membrane</keyword>
<feature type="compositionally biased region" description="Low complexity" evidence="15">
    <location>
        <begin position="24"/>
        <end position="34"/>
    </location>
</feature>
<feature type="transmembrane region" description="Helical" evidence="16">
    <location>
        <begin position="479"/>
        <end position="501"/>
    </location>
</feature>
<comment type="caution">
    <text evidence="18">The sequence shown here is derived from an EMBL/GenBank/DDBJ whole genome shotgun (WGS) entry which is preliminary data.</text>
</comment>
<accession>A0A8K0NTC5</accession>
<comment type="pathway">
    <text evidence="3">Protein modification; protein ubiquitination.</text>
</comment>
<keyword evidence="11" id="KW-0862">Zinc</keyword>
<evidence type="ECO:0000256" key="4">
    <source>
        <dbReference type="ARBA" id="ARBA00012483"/>
    </source>
</evidence>
<keyword evidence="10" id="KW-0833">Ubl conjugation pathway</keyword>
<dbReference type="GO" id="GO:0061630">
    <property type="term" value="F:ubiquitin protein ligase activity"/>
    <property type="evidence" value="ECO:0007669"/>
    <property type="project" value="UniProtKB-EC"/>
</dbReference>
<dbReference type="PROSITE" id="PS50089">
    <property type="entry name" value="ZF_RING_2"/>
    <property type="match status" value="1"/>
</dbReference>
<keyword evidence="6 16" id="KW-0812">Transmembrane</keyword>
<dbReference type="Pfam" id="PF11145">
    <property type="entry name" value="DUF2921"/>
    <property type="match status" value="2"/>
</dbReference>
<dbReference type="SMART" id="SM00184">
    <property type="entry name" value="RING"/>
    <property type="match status" value="1"/>
</dbReference>
<feature type="transmembrane region" description="Helical" evidence="16">
    <location>
        <begin position="647"/>
        <end position="664"/>
    </location>
</feature>
<keyword evidence="19" id="KW-1185">Reference proteome</keyword>
<evidence type="ECO:0000256" key="16">
    <source>
        <dbReference type="SAM" id="Phobius"/>
    </source>
</evidence>
<gene>
    <name evidence="18" type="ORF">FFLO_00431</name>
</gene>
<feature type="transmembrane region" description="Helical" evidence="16">
    <location>
        <begin position="448"/>
        <end position="467"/>
    </location>
</feature>
<name>A0A8K0NTC5_9TREE</name>
<dbReference type="InterPro" id="IPR001841">
    <property type="entry name" value="Znf_RING"/>
</dbReference>
<evidence type="ECO:0000313" key="18">
    <source>
        <dbReference type="EMBL" id="KAG7575267.1"/>
    </source>
</evidence>
<comment type="subcellular location">
    <subcellularLocation>
        <location evidence="2">Endomembrane system</location>
        <topology evidence="2">Multi-pass membrane protein</topology>
    </subcellularLocation>
</comment>
<sequence>MSSPSTDSVDRQATPRPPEPGSNAAADTTPAARTRPAVPSAIFLEQAALANQQQQRASMSSLMFMTFFFFMMSGGSPPMGMDEIEQKRHDLDNFGNAVSQLQLYLNGSQSNYSFSPSPIPSGLTLLPPYLHREHPSKTLPVEDDSVFSPHYFQNVTGFYREADAHYLNLTDPSSSNSSHHFFRHLEATHRVPGTHTIGPLINHTSYNETQATRKRGDFDWAGVTSWSININEKEVVARDVDGNIIVRDHERGKHGLKEQQDSFDDWAWVHVSGMTFWNSDKTSVLDYQLAGVHQRSTGEYTLLGMPAGQGIDIRLLPPLLPDRHARNLTGKMVLFEMQRHLARLRADPTLGGSSGSSNSDDDEAPSNDPACPIQVHLRLLPVPFPYSAQMLKEYEREMREPTGIYVQQPPNGIQIEGVAIFDECGVAYGLTGGQGIAADAFWHKSIHYAAYAAIANLIILFCFVWEMEATRTPSALAKISFWSMILMVGADAWLFSAHAVVAIMSDNVTTLPLLLPSFLCLCTALVFGPRFIVILHRVQAPESPSTPARTAPERPANPEGGVNDTPGTNDAETTGSPMSRLEALQSEINRHPQLRWLTLMLFCTFLMFIGVIPQVVPVLLGILYSFWIPQIWRNARRGNRKSLTWRFVLGMSTARLALPLYAFGCPDNVFFVETNSSIWLLPIYVWAQVLVLWVQERFGASFFPPFQFAPPPPYDYHQPLPIGDSESGQQDFGNCSICMEPILVNQIGGSHNSDNKQSLDDKSALASTATNMGAVGSRVMNINFRRTYALAPCHHLFHTDCLSQWMSIKNTCPLCKRGLPPL</sequence>
<proteinExistence type="predicted"/>
<evidence type="ECO:0000256" key="8">
    <source>
        <dbReference type="ARBA" id="ARBA00022729"/>
    </source>
</evidence>
<keyword evidence="5" id="KW-0808">Transferase</keyword>
<evidence type="ECO:0000256" key="14">
    <source>
        <dbReference type="PROSITE-ProRule" id="PRU00175"/>
    </source>
</evidence>
<reference evidence="18" key="1">
    <citation type="submission" date="2020-04" db="EMBL/GenBank/DDBJ databases">
        <title>Analysis of mating type loci in Filobasidium floriforme.</title>
        <authorList>
            <person name="Nowrousian M."/>
        </authorList>
    </citation>
    <scope>NUCLEOTIDE SEQUENCE</scope>
    <source>
        <strain evidence="18">CBS 6242</strain>
    </source>
</reference>
<evidence type="ECO:0000256" key="9">
    <source>
        <dbReference type="ARBA" id="ARBA00022771"/>
    </source>
</evidence>
<feature type="transmembrane region" description="Helical" evidence="16">
    <location>
        <begin position="513"/>
        <end position="533"/>
    </location>
</feature>
<evidence type="ECO:0000256" key="13">
    <source>
        <dbReference type="ARBA" id="ARBA00023136"/>
    </source>
</evidence>
<dbReference type="SUPFAM" id="SSF57850">
    <property type="entry name" value="RING/U-box"/>
    <property type="match status" value="1"/>
</dbReference>
<evidence type="ECO:0000256" key="1">
    <source>
        <dbReference type="ARBA" id="ARBA00000900"/>
    </source>
</evidence>
<organism evidence="18 19">
    <name type="scientific">Filobasidium floriforme</name>
    <dbReference type="NCBI Taxonomy" id="5210"/>
    <lineage>
        <taxon>Eukaryota</taxon>
        <taxon>Fungi</taxon>
        <taxon>Dikarya</taxon>
        <taxon>Basidiomycota</taxon>
        <taxon>Agaricomycotina</taxon>
        <taxon>Tremellomycetes</taxon>
        <taxon>Filobasidiales</taxon>
        <taxon>Filobasidiaceae</taxon>
        <taxon>Filobasidium</taxon>
    </lineage>
</organism>
<evidence type="ECO:0000256" key="10">
    <source>
        <dbReference type="ARBA" id="ARBA00022786"/>
    </source>
</evidence>
<dbReference type="EMBL" id="JABELV010000005">
    <property type="protein sequence ID" value="KAG7575267.1"/>
    <property type="molecule type" value="Genomic_DNA"/>
</dbReference>
<evidence type="ECO:0000256" key="15">
    <source>
        <dbReference type="SAM" id="MobiDB-lite"/>
    </source>
</evidence>
<evidence type="ECO:0000256" key="11">
    <source>
        <dbReference type="ARBA" id="ARBA00022833"/>
    </source>
</evidence>
<evidence type="ECO:0000256" key="6">
    <source>
        <dbReference type="ARBA" id="ARBA00022692"/>
    </source>
</evidence>
<evidence type="ECO:0000256" key="2">
    <source>
        <dbReference type="ARBA" id="ARBA00004127"/>
    </source>
</evidence>
<dbReference type="PANTHER" id="PTHR22763">
    <property type="entry name" value="RING ZINC FINGER PROTEIN"/>
    <property type="match status" value="1"/>
</dbReference>
<dbReference type="PANTHER" id="PTHR22763:SF162">
    <property type="entry name" value="TRANSMEMBRANE E3 UBIQUITIN-PROTEIN LIGASE 1"/>
    <property type="match status" value="1"/>
</dbReference>
<feature type="compositionally biased region" description="Polar residues" evidence="15">
    <location>
        <begin position="565"/>
        <end position="576"/>
    </location>
</feature>
<keyword evidence="12 16" id="KW-1133">Transmembrane helix</keyword>
<feature type="region of interest" description="Disordered" evidence="15">
    <location>
        <begin position="347"/>
        <end position="368"/>
    </location>
</feature>
<evidence type="ECO:0000313" key="19">
    <source>
        <dbReference type="Proteomes" id="UP000812966"/>
    </source>
</evidence>
<feature type="region of interest" description="Disordered" evidence="15">
    <location>
        <begin position="542"/>
        <end position="576"/>
    </location>
</feature>
<dbReference type="Pfam" id="PF13639">
    <property type="entry name" value="zf-RING_2"/>
    <property type="match status" value="1"/>
</dbReference>
<evidence type="ECO:0000256" key="5">
    <source>
        <dbReference type="ARBA" id="ARBA00022679"/>
    </source>
</evidence>
<dbReference type="GO" id="GO:0043161">
    <property type="term" value="P:proteasome-mediated ubiquitin-dependent protein catabolic process"/>
    <property type="evidence" value="ECO:0007669"/>
    <property type="project" value="TreeGrafter"/>
</dbReference>
<dbReference type="InterPro" id="IPR050731">
    <property type="entry name" value="HRD1_E3_ubiq-ligases"/>
</dbReference>
<dbReference type="EC" id="2.3.2.27" evidence="4"/>
<evidence type="ECO:0000256" key="3">
    <source>
        <dbReference type="ARBA" id="ARBA00004906"/>
    </source>
</evidence>
<keyword evidence="7" id="KW-0479">Metal-binding</keyword>
<keyword evidence="8" id="KW-0732">Signal</keyword>
<keyword evidence="9 14" id="KW-0863">Zinc-finger</keyword>
<dbReference type="Proteomes" id="UP000812966">
    <property type="component" value="Unassembled WGS sequence"/>
</dbReference>
<dbReference type="AlphaFoldDB" id="A0A8K0NTC5"/>
<evidence type="ECO:0000256" key="7">
    <source>
        <dbReference type="ARBA" id="ARBA00022723"/>
    </source>
</evidence>
<evidence type="ECO:0000256" key="12">
    <source>
        <dbReference type="ARBA" id="ARBA00022989"/>
    </source>
</evidence>
<dbReference type="InterPro" id="IPR021319">
    <property type="entry name" value="DUF2921"/>
</dbReference>
<dbReference type="InterPro" id="IPR013083">
    <property type="entry name" value="Znf_RING/FYVE/PHD"/>
</dbReference>
<protein>
    <recommendedName>
        <fullName evidence="4">RING-type E3 ubiquitin transferase</fullName>
        <ecNumber evidence="4">2.3.2.27</ecNumber>
    </recommendedName>
</protein>